<keyword evidence="1" id="KW-0812">Transmembrane</keyword>
<keyword evidence="1" id="KW-0472">Membrane</keyword>
<feature type="transmembrane region" description="Helical" evidence="1">
    <location>
        <begin position="16"/>
        <end position="38"/>
    </location>
</feature>
<evidence type="ECO:0008006" key="4">
    <source>
        <dbReference type="Google" id="ProtNLM"/>
    </source>
</evidence>
<accession>A0ABT2CVU7</accession>
<name>A0ABT2CVU7_9BURK</name>
<evidence type="ECO:0000256" key="1">
    <source>
        <dbReference type="SAM" id="Phobius"/>
    </source>
</evidence>
<dbReference type="Proteomes" id="UP001204621">
    <property type="component" value="Unassembled WGS sequence"/>
</dbReference>
<dbReference type="EMBL" id="JANUGU010000002">
    <property type="protein sequence ID" value="MCS0657964.1"/>
    <property type="molecule type" value="Genomic_DNA"/>
</dbReference>
<dbReference type="RefSeq" id="WP_258811158.1">
    <property type="nucleotide sequence ID" value="NZ_JANUGU010000002.1"/>
</dbReference>
<proteinExistence type="predicted"/>
<organism evidence="2 3">
    <name type="scientific">Massilia terrae</name>
    <dbReference type="NCBI Taxonomy" id="1811224"/>
    <lineage>
        <taxon>Bacteria</taxon>
        <taxon>Pseudomonadati</taxon>
        <taxon>Pseudomonadota</taxon>
        <taxon>Betaproteobacteria</taxon>
        <taxon>Burkholderiales</taxon>
        <taxon>Oxalobacteraceae</taxon>
        <taxon>Telluria group</taxon>
        <taxon>Massilia</taxon>
    </lineage>
</organism>
<evidence type="ECO:0000313" key="2">
    <source>
        <dbReference type="EMBL" id="MCS0657964.1"/>
    </source>
</evidence>
<comment type="caution">
    <text evidence="2">The sequence shown here is derived from an EMBL/GenBank/DDBJ whole genome shotgun (WGS) entry which is preliminary data.</text>
</comment>
<reference evidence="2 3" key="1">
    <citation type="submission" date="2022-08" db="EMBL/GenBank/DDBJ databases">
        <title>Reclassification of Massilia species as members of the genera Telluria, Duganella, Pseudoduganella, Mokoshia gen. nov. and Zemynaea gen. nov. using orthogonal and non-orthogonal genome-based approaches.</title>
        <authorList>
            <person name="Bowman J.P."/>
        </authorList>
    </citation>
    <scope>NUCLEOTIDE SEQUENCE [LARGE SCALE GENOMIC DNA]</scope>
    <source>
        <strain evidence="2 3">JCM 31606</strain>
    </source>
</reference>
<keyword evidence="3" id="KW-1185">Reference proteome</keyword>
<keyword evidence="1" id="KW-1133">Transmembrane helix</keyword>
<protein>
    <recommendedName>
        <fullName evidence="4">DUF3566 domain-containing protein</fullName>
    </recommendedName>
</protein>
<evidence type="ECO:0000313" key="3">
    <source>
        <dbReference type="Proteomes" id="UP001204621"/>
    </source>
</evidence>
<feature type="transmembrane region" description="Helical" evidence="1">
    <location>
        <begin position="44"/>
        <end position="73"/>
    </location>
</feature>
<gene>
    <name evidence="2" type="ORF">NX778_07805</name>
</gene>
<sequence length="93" mass="10313">MKKQIIRFSVLQNAKVMAVLYVVMSLLVMAITMVPMLMTGQMPAGGALIFFVLTPVLYALTGFVFTVIGAWLYNFIARFVGGIEFSTVEVNRD</sequence>